<dbReference type="AlphaFoldDB" id="A0A5J6JEF3"/>
<evidence type="ECO:0000313" key="2">
    <source>
        <dbReference type="EMBL" id="QEV46156.1"/>
    </source>
</evidence>
<reference evidence="2 3" key="1">
    <citation type="submission" date="2017-09" db="EMBL/GenBank/DDBJ databases">
        <authorList>
            <person name="Lee N."/>
            <person name="Cho B.-K."/>
        </authorList>
    </citation>
    <scope>NUCLEOTIDE SEQUENCE [LARGE SCALE GENOMIC DNA]</scope>
    <source>
        <strain evidence="2 3">ATCC 27476</strain>
    </source>
</reference>
<dbReference type="EMBL" id="CP023692">
    <property type="protein sequence ID" value="QEV46156.1"/>
    <property type="molecule type" value="Genomic_DNA"/>
</dbReference>
<gene>
    <name evidence="2" type="ORF">CP980_14515</name>
</gene>
<evidence type="ECO:0000256" key="1">
    <source>
        <dbReference type="SAM" id="Coils"/>
    </source>
</evidence>
<evidence type="ECO:0000313" key="3">
    <source>
        <dbReference type="Proteomes" id="UP000325563"/>
    </source>
</evidence>
<dbReference type="Proteomes" id="UP000325563">
    <property type="component" value="Chromosome"/>
</dbReference>
<keyword evidence="1" id="KW-0175">Coiled coil</keyword>
<protein>
    <submittedName>
        <fullName evidence="2">Uncharacterized protein</fullName>
    </submittedName>
</protein>
<keyword evidence="3" id="KW-1185">Reference proteome</keyword>
<name>A0A5J6JEF3_STRVI</name>
<proteinExistence type="predicted"/>
<organism evidence="2 3">
    <name type="scientific">Streptomyces vinaceus</name>
    <dbReference type="NCBI Taxonomy" id="1960"/>
    <lineage>
        <taxon>Bacteria</taxon>
        <taxon>Bacillati</taxon>
        <taxon>Actinomycetota</taxon>
        <taxon>Actinomycetes</taxon>
        <taxon>Kitasatosporales</taxon>
        <taxon>Streptomycetaceae</taxon>
        <taxon>Streptomyces</taxon>
    </lineage>
</organism>
<sequence length="85" mass="9165">MPPPQAGESGCDLMKRLATDLKASIHNSETHAAGIRARITELEAQADPDQGQISALKQALDVLLKKIEEERASLAELEVVISENC</sequence>
<dbReference type="RefSeq" id="WP_150528325.1">
    <property type="nucleotide sequence ID" value="NZ_BNBW01000007.1"/>
</dbReference>
<dbReference type="KEGG" id="svn:CP980_14515"/>
<dbReference type="GeneID" id="95611766"/>
<accession>A0A5J6JEF3</accession>
<feature type="coiled-coil region" evidence="1">
    <location>
        <begin position="53"/>
        <end position="80"/>
    </location>
</feature>